<dbReference type="KEGG" id="cnk:EG343_04540"/>
<organism evidence="1 2">
    <name type="scientific">Chryseobacterium nakagawai</name>
    <dbReference type="NCBI Taxonomy" id="1241982"/>
    <lineage>
        <taxon>Bacteria</taxon>
        <taxon>Pseudomonadati</taxon>
        <taxon>Bacteroidota</taxon>
        <taxon>Flavobacteriia</taxon>
        <taxon>Flavobacteriales</taxon>
        <taxon>Weeksellaceae</taxon>
        <taxon>Chryseobacterium group</taxon>
        <taxon>Chryseobacterium</taxon>
    </lineage>
</organism>
<protein>
    <submittedName>
        <fullName evidence="1">Uncharacterized protein</fullName>
    </submittedName>
</protein>
<dbReference type="Proteomes" id="UP000278288">
    <property type="component" value="Chromosome"/>
</dbReference>
<evidence type="ECO:0000313" key="1">
    <source>
        <dbReference type="EMBL" id="AZA89943.1"/>
    </source>
</evidence>
<proteinExistence type="predicted"/>
<reference evidence="1 2" key="1">
    <citation type="submission" date="2018-11" db="EMBL/GenBank/DDBJ databases">
        <title>Proposal to divide the Flavobacteriaceae and reorganize its genera based on Amino Acid Identity values calculated from whole genome sequences.</title>
        <authorList>
            <person name="Nicholson A.C."/>
            <person name="Gulvik C.A."/>
            <person name="Whitney A.M."/>
            <person name="Humrighouse B.W."/>
            <person name="Bell M."/>
            <person name="Holmes B."/>
            <person name="Steigerwalt A.G."/>
            <person name="Villarma A."/>
            <person name="Sheth M."/>
            <person name="Batra D."/>
            <person name="Pryor J."/>
            <person name="Bernardet J.-F."/>
            <person name="Hugo C."/>
            <person name="Kampfer P."/>
            <person name="Newman J."/>
            <person name="McQuiston J.R."/>
        </authorList>
    </citation>
    <scope>NUCLEOTIDE SEQUENCE [LARGE SCALE GENOMIC DNA]</scope>
    <source>
        <strain evidence="1 2">G0041</strain>
    </source>
</reference>
<name>A0AAD1DPN7_CHRNA</name>
<accession>A0AAD1DPN7</accession>
<keyword evidence="2" id="KW-1185">Reference proteome</keyword>
<evidence type="ECO:0000313" key="2">
    <source>
        <dbReference type="Proteomes" id="UP000278288"/>
    </source>
</evidence>
<gene>
    <name evidence="1" type="ORF">EG343_04540</name>
</gene>
<dbReference type="EMBL" id="CP033923">
    <property type="protein sequence ID" value="AZA89943.1"/>
    <property type="molecule type" value="Genomic_DNA"/>
</dbReference>
<dbReference type="RefSeq" id="WP_123856394.1">
    <property type="nucleotide sequence ID" value="NZ_CP033923.1"/>
</dbReference>
<sequence length="179" mass="20995">MNLKINGFLNIPFGENQQKVSEMMREKGGILSLEDSSHNTLIFDNIQFAGYPTTLIAINFLKDEFCRAMIFIKASLESRTIDLYKQIKEEINEKYYQTKVDFENYEYPFKKHDGHTETAITLGKAIFSAYWSFKNDESKEDDYISVKIDENFHIIITYENGQLMKALVDIQKQENHTDY</sequence>
<dbReference type="AlphaFoldDB" id="A0AAD1DPN7"/>